<name>A0AC34RK85_9BILA</name>
<dbReference type="Proteomes" id="UP000887576">
    <property type="component" value="Unplaced"/>
</dbReference>
<evidence type="ECO:0000313" key="1">
    <source>
        <dbReference type="Proteomes" id="UP000887576"/>
    </source>
</evidence>
<proteinExistence type="predicted"/>
<evidence type="ECO:0000313" key="2">
    <source>
        <dbReference type="WBParaSite" id="JU765_v2.g7566.t1"/>
    </source>
</evidence>
<accession>A0AC34RK85</accession>
<dbReference type="WBParaSite" id="JU765_v2.g7566.t1">
    <property type="protein sequence ID" value="JU765_v2.g7566.t1"/>
    <property type="gene ID" value="JU765_v2.g7566"/>
</dbReference>
<protein>
    <submittedName>
        <fullName evidence="2">BUB1 N-terminal domain-containing protein</fullName>
    </submittedName>
</protein>
<reference evidence="2" key="1">
    <citation type="submission" date="2022-11" db="UniProtKB">
        <authorList>
            <consortium name="WormBaseParasite"/>
        </authorList>
    </citation>
    <scope>IDENTIFICATION</scope>
</reference>
<sequence length="398" mass="45540">MSDQKEESREFDWFDNVENIRPLRGGRPASAVLAMASGPKITVEEAKQKFETEFQNADNSDDPLGVMMKFVNWYQWNIPSGLVHVLQPMVYKIVTKYGTTPRYRNDERTLKLWLILADNFPERGFAVMELACSRGSCKEMAKFYIFWSKMYEYAEQMNKAREILARGLNNGAVPINEIHEASDALELRIVRWTMEKENCDLDFDEDELIEHVEDRHAFYELEPVRHLTGIFGPPIIRTDGKNPPKNISGPLVKPSFTVFADFEEPIPAPSIPKQEFESLDADPDYQSIFGYKAFPSLHVRLSENAPTRNGQCKGLPGLRAPEPSLAGFVAYCETNKLKLKFYKPSLAGFVAYCETNKLKLKFYSRRELVEVKSIEEAFLERMRNPNFAGGDAQTVKTC</sequence>
<organism evidence="1 2">
    <name type="scientific">Panagrolaimus sp. JU765</name>
    <dbReference type="NCBI Taxonomy" id="591449"/>
    <lineage>
        <taxon>Eukaryota</taxon>
        <taxon>Metazoa</taxon>
        <taxon>Ecdysozoa</taxon>
        <taxon>Nematoda</taxon>
        <taxon>Chromadorea</taxon>
        <taxon>Rhabditida</taxon>
        <taxon>Tylenchina</taxon>
        <taxon>Panagrolaimomorpha</taxon>
        <taxon>Panagrolaimoidea</taxon>
        <taxon>Panagrolaimidae</taxon>
        <taxon>Panagrolaimus</taxon>
    </lineage>
</organism>